<dbReference type="Gene3D" id="2.60.40.1390">
    <property type="entry name" value="NDT80 DNA-binding domain"/>
    <property type="match status" value="1"/>
</dbReference>
<dbReference type="AlphaFoldDB" id="A0A5N6E7B0"/>
<dbReference type="InterPro" id="IPR024061">
    <property type="entry name" value="NDT80_DNA-bd_dom"/>
</dbReference>
<evidence type="ECO:0000259" key="4">
    <source>
        <dbReference type="PROSITE" id="PS51517"/>
    </source>
</evidence>
<dbReference type="InterPro" id="IPR052605">
    <property type="entry name" value="Fungal_trans_regulator"/>
</dbReference>
<feature type="DNA-binding region" description="NDT80" evidence="2">
    <location>
        <begin position="80"/>
        <end position="334"/>
    </location>
</feature>
<sequence>MEHSDTTEMPYATSPLMPSILRSADCTKSSSDKDIPGYGSEIVPEEFVNEDNMTNPRRDLLPPSKFTRPGRESRSYHEVPLHSPLHPQRQQSDTSVENGSRLLIFSKPVYKFILLDRSLRQTTLSLSAQLHGLFCYIKSPLSTHPAEDIPPQPGAAIICYRRNMFHITGMVILPRSLGYVITDQDGCIPIHTRELSISVIESRRLETVNLELVPLKARAANIAFAPANSIYPCTTEKTFHKPHGQHGPRPIPLDIMVDRDQDSGYVTLPITWKRLQFRTATAKNPKKKELQQYFIVKLEVVATLSTGAKVPICEVRSGPIIVRGRSPSHFHRGIALDLR</sequence>
<keyword evidence="1 2" id="KW-0238">DNA-binding</keyword>
<gene>
    <name evidence="5" type="ORF">BDV33DRAFT_210183</name>
</gene>
<evidence type="ECO:0000313" key="6">
    <source>
        <dbReference type="Proteomes" id="UP000326799"/>
    </source>
</evidence>
<feature type="compositionally biased region" description="Polar residues" evidence="3">
    <location>
        <begin position="88"/>
        <end position="97"/>
    </location>
</feature>
<reference evidence="5 6" key="1">
    <citation type="submission" date="2019-04" db="EMBL/GenBank/DDBJ databases">
        <title>Fungal friends and foes A comparative genomics study of 23 Aspergillus species from section Flavi.</title>
        <authorList>
            <consortium name="DOE Joint Genome Institute"/>
            <person name="Kjaerbolling I."/>
            <person name="Vesth T.C."/>
            <person name="Frisvad J.C."/>
            <person name="Nybo J.L."/>
            <person name="Theobald S."/>
            <person name="Kildgaard S."/>
            <person name="Petersen T.I."/>
            <person name="Kuo A."/>
            <person name="Sato A."/>
            <person name="Lyhne E.K."/>
            <person name="Kogle M.E."/>
            <person name="Wiebenga A."/>
            <person name="Kun R.S."/>
            <person name="Lubbers R.J."/>
            <person name="Makela M.R."/>
            <person name="Barry K."/>
            <person name="Chovatia M."/>
            <person name="Clum A."/>
            <person name="Daum C."/>
            <person name="Haridas S."/>
            <person name="He G."/>
            <person name="LaButti K."/>
            <person name="Lipzen A."/>
            <person name="Mondo S."/>
            <person name="Pangilinan J."/>
            <person name="Riley R."/>
            <person name="Salamov A."/>
            <person name="Simmons B.A."/>
            <person name="Magnuson J.K."/>
            <person name="Henrissat B."/>
            <person name="Mortensen U.H."/>
            <person name="Larsen T.O."/>
            <person name="De vries R.P."/>
            <person name="Grigoriev I.V."/>
            <person name="Machida M."/>
            <person name="Baker S.E."/>
            <person name="Andersen M.R."/>
        </authorList>
    </citation>
    <scope>NUCLEOTIDE SEQUENCE [LARGE SCALE GENOMIC DNA]</scope>
    <source>
        <strain evidence="5 6">CBS 126849</strain>
    </source>
</reference>
<evidence type="ECO:0000256" key="3">
    <source>
        <dbReference type="SAM" id="MobiDB-lite"/>
    </source>
</evidence>
<feature type="region of interest" description="Disordered" evidence="3">
    <location>
        <begin position="24"/>
        <end position="97"/>
    </location>
</feature>
<dbReference type="InterPro" id="IPR008967">
    <property type="entry name" value="p53-like_TF_DNA-bd_sf"/>
</dbReference>
<dbReference type="GO" id="GO:0000228">
    <property type="term" value="C:nuclear chromosome"/>
    <property type="evidence" value="ECO:0007669"/>
    <property type="project" value="TreeGrafter"/>
</dbReference>
<keyword evidence="6" id="KW-1185">Reference proteome</keyword>
<protein>
    <recommendedName>
        <fullName evidence="4">NDT80 domain-containing protein</fullName>
    </recommendedName>
</protein>
<evidence type="ECO:0000256" key="1">
    <source>
        <dbReference type="ARBA" id="ARBA00023125"/>
    </source>
</evidence>
<dbReference type="GO" id="GO:0003700">
    <property type="term" value="F:DNA-binding transcription factor activity"/>
    <property type="evidence" value="ECO:0007669"/>
    <property type="project" value="UniProtKB-UniRule"/>
</dbReference>
<dbReference type="Pfam" id="PF05224">
    <property type="entry name" value="NDT80_PhoG"/>
    <property type="match status" value="1"/>
</dbReference>
<proteinExistence type="predicted"/>
<feature type="compositionally biased region" description="Basic and acidic residues" evidence="3">
    <location>
        <begin position="69"/>
        <end position="80"/>
    </location>
</feature>
<dbReference type="PROSITE" id="PS51517">
    <property type="entry name" value="NDT80"/>
    <property type="match status" value="1"/>
</dbReference>
<dbReference type="GO" id="GO:0003677">
    <property type="term" value="F:DNA binding"/>
    <property type="evidence" value="ECO:0007669"/>
    <property type="project" value="UniProtKB-KW"/>
</dbReference>
<accession>A0A5N6E7B0</accession>
<dbReference type="Proteomes" id="UP000326799">
    <property type="component" value="Unassembled WGS sequence"/>
</dbReference>
<dbReference type="GO" id="GO:0051321">
    <property type="term" value="P:meiotic cell cycle"/>
    <property type="evidence" value="ECO:0007669"/>
    <property type="project" value="TreeGrafter"/>
</dbReference>
<dbReference type="PANTHER" id="PTHR35144:SF1">
    <property type="entry name" value="PROTEIN PACG"/>
    <property type="match status" value="1"/>
</dbReference>
<evidence type="ECO:0000256" key="2">
    <source>
        <dbReference type="PROSITE-ProRule" id="PRU00850"/>
    </source>
</evidence>
<evidence type="ECO:0000313" key="5">
    <source>
        <dbReference type="EMBL" id="KAB8213456.1"/>
    </source>
</evidence>
<dbReference type="GO" id="GO:0045944">
    <property type="term" value="P:positive regulation of transcription by RNA polymerase II"/>
    <property type="evidence" value="ECO:0007669"/>
    <property type="project" value="TreeGrafter"/>
</dbReference>
<dbReference type="PANTHER" id="PTHR35144">
    <property type="entry name" value="MEIOSIS-SPECIFIC TRANSCRIPTION FACTOR NDT80"/>
    <property type="match status" value="1"/>
</dbReference>
<organism evidence="5 6">
    <name type="scientific">Aspergillus novoparasiticus</name>
    <dbReference type="NCBI Taxonomy" id="986946"/>
    <lineage>
        <taxon>Eukaryota</taxon>
        <taxon>Fungi</taxon>
        <taxon>Dikarya</taxon>
        <taxon>Ascomycota</taxon>
        <taxon>Pezizomycotina</taxon>
        <taxon>Eurotiomycetes</taxon>
        <taxon>Eurotiomycetidae</taxon>
        <taxon>Eurotiales</taxon>
        <taxon>Aspergillaceae</taxon>
        <taxon>Aspergillus</taxon>
        <taxon>Aspergillus subgen. Circumdati</taxon>
    </lineage>
</organism>
<dbReference type="InterPro" id="IPR037141">
    <property type="entry name" value="NDT80_DNA-bd_dom_sf"/>
</dbReference>
<dbReference type="EMBL" id="ML733609">
    <property type="protein sequence ID" value="KAB8213456.1"/>
    <property type="molecule type" value="Genomic_DNA"/>
</dbReference>
<feature type="domain" description="NDT80" evidence="4">
    <location>
        <begin position="80"/>
        <end position="334"/>
    </location>
</feature>
<name>A0A5N6E7B0_9EURO</name>
<dbReference type="SUPFAM" id="SSF49417">
    <property type="entry name" value="p53-like transcription factors"/>
    <property type="match status" value="1"/>
</dbReference>